<dbReference type="Proteomes" id="UP001521116">
    <property type="component" value="Unassembled WGS sequence"/>
</dbReference>
<feature type="region of interest" description="Disordered" evidence="1">
    <location>
        <begin position="411"/>
        <end position="445"/>
    </location>
</feature>
<evidence type="ECO:0000313" key="3">
    <source>
        <dbReference type="Proteomes" id="UP001521116"/>
    </source>
</evidence>
<feature type="compositionally biased region" description="Low complexity" evidence="1">
    <location>
        <begin position="61"/>
        <end position="101"/>
    </location>
</feature>
<dbReference type="EMBL" id="JAJVDC020000017">
    <property type="protein sequence ID" value="KAL1634199.1"/>
    <property type="molecule type" value="Genomic_DNA"/>
</dbReference>
<name>A0ABR3T3U2_9PEZI</name>
<feature type="compositionally biased region" description="Polar residues" evidence="1">
    <location>
        <begin position="608"/>
        <end position="621"/>
    </location>
</feature>
<feature type="region of interest" description="Disordered" evidence="1">
    <location>
        <begin position="21"/>
        <end position="240"/>
    </location>
</feature>
<feature type="compositionally biased region" description="Basic and acidic residues" evidence="1">
    <location>
        <begin position="1049"/>
        <end position="1061"/>
    </location>
</feature>
<comment type="caution">
    <text evidence="2">The sequence shown here is derived from an EMBL/GenBank/DDBJ whole genome shotgun (WGS) entry which is preliminary data.</text>
</comment>
<evidence type="ECO:0000313" key="2">
    <source>
        <dbReference type="EMBL" id="KAL1634199.1"/>
    </source>
</evidence>
<feature type="compositionally biased region" description="Basic and acidic residues" evidence="1">
    <location>
        <begin position="555"/>
        <end position="573"/>
    </location>
</feature>
<feature type="compositionally biased region" description="Basic and acidic residues" evidence="1">
    <location>
        <begin position="815"/>
        <end position="828"/>
    </location>
</feature>
<feature type="compositionally biased region" description="Basic and acidic residues" evidence="1">
    <location>
        <begin position="411"/>
        <end position="429"/>
    </location>
</feature>
<feature type="compositionally biased region" description="Pro residues" evidence="1">
    <location>
        <begin position="102"/>
        <end position="114"/>
    </location>
</feature>
<feature type="region of interest" description="Disordered" evidence="1">
    <location>
        <begin position="798"/>
        <end position="830"/>
    </location>
</feature>
<feature type="region of interest" description="Disordered" evidence="1">
    <location>
        <begin position="957"/>
        <end position="980"/>
    </location>
</feature>
<proteinExistence type="predicted"/>
<feature type="compositionally biased region" description="Polar residues" evidence="1">
    <location>
        <begin position="581"/>
        <end position="600"/>
    </location>
</feature>
<evidence type="ECO:0000256" key="1">
    <source>
        <dbReference type="SAM" id="MobiDB-lite"/>
    </source>
</evidence>
<organism evidence="2 3">
    <name type="scientific">Neofusicoccum ribis</name>
    <dbReference type="NCBI Taxonomy" id="45134"/>
    <lineage>
        <taxon>Eukaryota</taxon>
        <taxon>Fungi</taxon>
        <taxon>Dikarya</taxon>
        <taxon>Ascomycota</taxon>
        <taxon>Pezizomycotina</taxon>
        <taxon>Dothideomycetes</taxon>
        <taxon>Dothideomycetes incertae sedis</taxon>
        <taxon>Botryosphaeriales</taxon>
        <taxon>Botryosphaeriaceae</taxon>
        <taxon>Neofusicoccum</taxon>
    </lineage>
</organism>
<keyword evidence="3" id="KW-1185">Reference proteome</keyword>
<feature type="compositionally biased region" description="Low complexity" evidence="1">
    <location>
        <begin position="194"/>
        <end position="203"/>
    </location>
</feature>
<feature type="compositionally biased region" description="Pro residues" evidence="1">
    <location>
        <begin position="162"/>
        <end position="176"/>
    </location>
</feature>
<feature type="compositionally biased region" description="Basic and acidic residues" evidence="1">
    <location>
        <begin position="336"/>
        <end position="352"/>
    </location>
</feature>
<feature type="region of interest" description="Disordered" evidence="1">
    <location>
        <begin position="1049"/>
        <end position="1072"/>
    </location>
</feature>
<gene>
    <name evidence="2" type="ORF">SLS56_002503</name>
</gene>
<reference evidence="2 3" key="1">
    <citation type="submission" date="2024-02" db="EMBL/GenBank/DDBJ databases">
        <title>De novo assembly and annotation of 12 fungi associated with fruit tree decline syndrome in Ontario, Canada.</title>
        <authorList>
            <person name="Sulman M."/>
            <person name="Ellouze W."/>
            <person name="Ilyukhin E."/>
        </authorList>
    </citation>
    <scope>NUCLEOTIDE SEQUENCE [LARGE SCALE GENOMIC DNA]</scope>
    <source>
        <strain evidence="2 3">M1-105</strain>
    </source>
</reference>
<accession>A0ABR3T3U2</accession>
<feature type="compositionally biased region" description="Low complexity" evidence="1">
    <location>
        <begin position="645"/>
        <end position="655"/>
    </location>
</feature>
<feature type="compositionally biased region" description="Low complexity" evidence="1">
    <location>
        <begin position="679"/>
        <end position="697"/>
    </location>
</feature>
<feature type="region of interest" description="Disordered" evidence="1">
    <location>
        <begin position="326"/>
        <end position="354"/>
    </location>
</feature>
<sequence length="1252" mass="132449">MPSERVQHAYGLIQKTLQQSGIIHSTASPQPGAPQGFSSFQNAPPATHPIYRKYGHVVQDAASQPSQAFSQPQTPFFAPSQPQLQQWQQQPTHSPSPQQSAWPPPPPPGPPPPTQQQQHPEVSPIQHVQNPYPVPHTPVNHPASVPPPHQLFSSPPATIPSVSPPPYNHAHPPPAPGGDYFHRRADGSATPQQASSSSSYAYAVEQPDRKDDPPVSPLVSRQGSLASQRPGHERMDTVSSVSTAGMATPGIGFEGGGGGYATASGTFGTGTSMFGPEIGVGGDGQSGVSAEIGQGGAGPGVESKTGASASALGFGGPGGWEYYTPLGEDEGEEELPEHARKDERKEEKKAGEYEAVSPVLPAVAELPSEPVVPAMKDREGEGRKEEEQDGEEQTIFELPAESWMEATVRPGELEEREKGVMEQEGERKTSITLPKPSARYNRIPRPQDLIPDLGPWYASSLERYILMLKTEAYALSDEQRTAAFMEFVAAESQVRGIPYYTQPPGPNSEERTAAGQTGGQKKPILPLEIPPHTADDTAAEDIQYSPGGRPILRSKPSDRRDEAKTAEAREDQPAYKPFKQRPSTADSETSSQPAIPTLTSLAGDETETAIQSAPITLTQPFQYKPYKAGTPTVETIRRDSLPHRSSISSPIKSPPAGKHEHAETFFPAPLAPRAKKDGAASTSTPPPSTSTLPSAPAEEPPPAKSPLPYPTTPSQTPPPEPPAAAMNSAPNAFLTPAPLKSKPPSRPSGLSRLAALLANPRPSSSAHAIPETARIRTTISALPSLDATRAYVSSLQTAYDKSPSSSSSSPTAQARDLHKQLSTERGEEQTLNDMAFESHELTYPELLARDAALGREEVERVRLKAEELGRANTEAYGRWEGEVFAGIYGRVSEEVGAGVEGLGVVEEVGAGAVAALVDGDGKGAGASGGAGGGSGLVKINARTGEVIVVDGLAPAGAGAGAAAPPPNPNPAPSANNQPSATKSLDAILHPLALLSEATKALLALHSHISARHSLLAATVADRDARYARAQLAPLEFLVAFDALENPGAADKEDAEKAKDADGSDGSAADPKEKLRSLQRHFTSARLGAAARAAAEEEARARQTWQRVEAWMEAGLAAAGRWVEDVVGAVQEVVAGGQEGEDAKGLLERAEAGAGEVAAAAKGLVRGFWQAEVLLNEAEFRISVAEARGQFWDKGGGGEVEDVVRKLEEERRVEDGLLREELRARVEAVEREQVERVGEVVRKVRGRLAGLDE</sequence>
<feature type="compositionally biased region" description="Pro residues" evidence="1">
    <location>
        <begin position="698"/>
        <end position="722"/>
    </location>
</feature>
<protein>
    <submittedName>
        <fullName evidence="2">Uncharacterized protein</fullName>
    </submittedName>
</protein>
<feature type="region of interest" description="Disordered" evidence="1">
    <location>
        <begin position="498"/>
        <end position="755"/>
    </location>
</feature>